<dbReference type="AlphaFoldDB" id="A0A6L3T6Z0"/>
<organism evidence="2 3">
    <name type="scientific">Methylobacterium soli</name>
    <dbReference type="NCBI Taxonomy" id="553447"/>
    <lineage>
        <taxon>Bacteria</taxon>
        <taxon>Pseudomonadati</taxon>
        <taxon>Pseudomonadota</taxon>
        <taxon>Alphaproteobacteria</taxon>
        <taxon>Hyphomicrobiales</taxon>
        <taxon>Methylobacteriaceae</taxon>
        <taxon>Methylobacterium</taxon>
    </lineage>
</organism>
<evidence type="ECO:0000313" key="3">
    <source>
        <dbReference type="Proteomes" id="UP000474159"/>
    </source>
</evidence>
<comment type="caution">
    <text evidence="2">The sequence shown here is derived from an EMBL/GenBank/DDBJ whole genome shotgun (WGS) entry which is preliminary data.</text>
</comment>
<feature type="region of interest" description="Disordered" evidence="1">
    <location>
        <begin position="1"/>
        <end position="24"/>
    </location>
</feature>
<accession>A0A6L3T6Z0</accession>
<gene>
    <name evidence="2" type="ORF">F6X53_02035</name>
</gene>
<name>A0A6L3T6Z0_9HYPH</name>
<protein>
    <submittedName>
        <fullName evidence="2">Uncharacterized protein</fullName>
    </submittedName>
</protein>
<dbReference type="Proteomes" id="UP000474159">
    <property type="component" value="Unassembled WGS sequence"/>
</dbReference>
<evidence type="ECO:0000313" key="2">
    <source>
        <dbReference type="EMBL" id="KAB1081895.1"/>
    </source>
</evidence>
<dbReference type="RefSeq" id="WP_150996658.1">
    <property type="nucleotide sequence ID" value="NZ_BPQY01000163.1"/>
</dbReference>
<proteinExistence type="predicted"/>
<dbReference type="EMBL" id="VZZK01000001">
    <property type="protein sequence ID" value="KAB1081895.1"/>
    <property type="molecule type" value="Genomic_DNA"/>
</dbReference>
<evidence type="ECO:0000256" key="1">
    <source>
        <dbReference type="SAM" id="MobiDB-lite"/>
    </source>
</evidence>
<sequence>MSASPTASGTLCLDEELTDGRSPDILDPQAVERVIRGVTFALGDTYSVSPNEALPVEFDSLIQRLLVGPLSRPRRTPRRKAA</sequence>
<keyword evidence="3" id="KW-1185">Reference proteome</keyword>
<reference evidence="2 3" key="1">
    <citation type="submission" date="2019-09" db="EMBL/GenBank/DDBJ databases">
        <title>YIM 48816 draft genome.</title>
        <authorList>
            <person name="Jiang L."/>
        </authorList>
    </citation>
    <scope>NUCLEOTIDE SEQUENCE [LARGE SCALE GENOMIC DNA]</scope>
    <source>
        <strain evidence="2 3">YIM 48816</strain>
    </source>
</reference>